<comment type="caution">
    <text evidence="1">The sequence shown here is derived from an EMBL/GenBank/DDBJ whole genome shotgun (WGS) entry which is preliminary data.</text>
</comment>
<organism evidence="1 2">
    <name type="scientific">Mameliella alba</name>
    <dbReference type="NCBI Taxonomy" id="561184"/>
    <lineage>
        <taxon>Bacteria</taxon>
        <taxon>Pseudomonadati</taxon>
        <taxon>Pseudomonadota</taxon>
        <taxon>Alphaproteobacteria</taxon>
        <taxon>Rhodobacterales</taxon>
        <taxon>Roseobacteraceae</taxon>
        <taxon>Mameliella</taxon>
    </lineage>
</organism>
<dbReference type="STRING" id="561184.SAMN05216376_111147"/>
<evidence type="ECO:0000313" key="2">
    <source>
        <dbReference type="Proteomes" id="UP000030960"/>
    </source>
</evidence>
<dbReference type="RefSeq" id="WP_139022722.1">
    <property type="nucleotide sequence ID" value="NZ_JSUQ01000028.1"/>
</dbReference>
<reference evidence="1 2" key="1">
    <citation type="submission" date="2014-10" db="EMBL/GenBank/DDBJ databases">
        <title>Genome sequence of Ponticoccus sp. strain UMTAT08 isolated from clonal culture of toxic dinoflagellate Alexandrium tamiyavanichii.</title>
        <authorList>
            <person name="Gan H.Y."/>
            <person name="Muhd D.-D."/>
            <person name="Mohd Noor M.E."/>
            <person name="Yeong Y.S."/>
            <person name="Usup G."/>
        </authorList>
    </citation>
    <scope>NUCLEOTIDE SEQUENCE [LARGE SCALE GENOMIC DNA]</scope>
    <source>
        <strain evidence="1 2">UMTAT08</strain>
    </source>
</reference>
<accession>A0A0B3RGB3</accession>
<proteinExistence type="predicted"/>
<protein>
    <submittedName>
        <fullName evidence="1">Uncharacterized protein</fullName>
    </submittedName>
</protein>
<gene>
    <name evidence="1" type="ORF">OA50_05153</name>
</gene>
<evidence type="ECO:0000313" key="1">
    <source>
        <dbReference type="EMBL" id="KHQ50305.1"/>
    </source>
</evidence>
<dbReference type="EMBL" id="JSUQ01000028">
    <property type="protein sequence ID" value="KHQ50305.1"/>
    <property type="molecule type" value="Genomic_DNA"/>
</dbReference>
<name>A0A0B3RGB3_9RHOB</name>
<dbReference type="Proteomes" id="UP000030960">
    <property type="component" value="Unassembled WGS sequence"/>
</dbReference>
<sequence>MRTSDPAVRAWCVRDRAAVIRAGRVGMFPPGAWISGTGAMSREAVALKLRALAVALSLKADTLDPHELEALRRQAEGMLQLPVARAARGFCEQVIEARADRPRQVELAADMLRYLELANMPDVPGADRRDLNG</sequence>
<dbReference type="AlphaFoldDB" id="A0A0B3RGB3"/>
<keyword evidence="2" id="KW-1185">Reference proteome</keyword>